<dbReference type="SMART" id="SM00028">
    <property type="entry name" value="TPR"/>
    <property type="match status" value="6"/>
</dbReference>
<protein>
    <recommendedName>
        <fullName evidence="6">Nucleoside phosphorylase domain-containing protein</fullName>
    </recommendedName>
</protein>
<dbReference type="InterPro" id="IPR035994">
    <property type="entry name" value="Nucleoside_phosphorylase_sf"/>
</dbReference>
<sequence>MARNHDDYTVGWICALPRELAAARGMLDEEHEALPLDATDCSAYTLGRIATHNVVLACLPVGETGVVPAAITVMRMKTTFRNLEVGLLVGVGGGIPSEKHDIRLGDVVVGDSGVIQYDMGKTVQGGRFICTQPRSHPPQVTLLAVSNLQAGHRLGKQKMTDYIDDMTNRYPGFSHPGIGSDVLFHSDYDHPEGTASCEGCDFAHRIFRKARPSTRPVVHYGLIASGNRVMRHGATRDELRAEHDILCFEMEAAGLMSVFPSLVIRGICDYADSHKSKVWQDYAAVTAAAYAKELLGIIPGPLMRPMGPCFMVPFLSAQKFVGREKILSMIDQKVEAKQPVILAGMGGVGKTQIAVQYCYAYREKVPTAKIFWVHASSRATFEQSYCAIARALRISGYEDPGVNVGFQVRERLSNQNAGRWLMVLDNLDDGEELASQMVLIPSTRLGAGSIIVTTRDMRVANYLPEWDHVDNDIIPVPPLGMTDARSLLEELLRPEQRRNEADLMDLLQMLGCFPLALTQAIAFIKQYRTTVTNYKNLLYQGNRSRPNAVLEIEYCDIRRYGEGPDSVYRTWGVCFMRIQREEPAAAELLAYISMFDAPLGVPEGLLCTVGYDGLTFTTALGTLSSFSMITMGQDDSPVMHPMVQQAVREFLSRQNCREKYQKKSLDLMTSVFPDARAASWQLCDQLVPHAEEVLQYVFESEDSRKATLLGRATLLHNVAAYKCHRGWYPMALVQAQEAHNIRLNILGGASLDTLASLELAALIQVNQGQHRNAETKQRAVLDARQNLAPADDILIVESQQALADILLRTGQLTEAIALYERALATSQATRGARCQSSLELMDRLGEALEQQDRLKDAERMYRQALIGKEMTLTAEHDSTIKTKISLNVLLARRSDHEHAYKLLCNAIQLSTKTFGEKHPDTIRLLCNLAGLYFMQGKWQAADEVQMQAHCNLAEVLGENHPSTLVCRSNLAVFKQVQGEYAEAEEMHRDLYHRRSTILGHQHPYTLTSIYHLAEVLVERKEYDEARGLFEQVLAGRQQTLGSKHPDTLRCMSSLASLLDDLGHFDEAERLYIKSLQVKREVLPADHVEIATDMNNLAEVLRQSDKLSEAESWHRQVLQLCANPGNEFWTVSRANLGRVLYQQGRYDEAVDLYQEALAASEATESDQSAFIQMVSKRLEVALNDRKESQQQSGVYEWLRWMATGPMMRRIWAKS</sequence>
<keyword evidence="5" id="KW-1185">Reference proteome</keyword>
<dbReference type="SUPFAM" id="SSF53167">
    <property type="entry name" value="Purine and uridine phosphorylases"/>
    <property type="match status" value="1"/>
</dbReference>
<dbReference type="Proteomes" id="UP001610334">
    <property type="component" value="Unassembled WGS sequence"/>
</dbReference>
<dbReference type="PROSITE" id="PS50005">
    <property type="entry name" value="TPR"/>
    <property type="match status" value="1"/>
</dbReference>
<evidence type="ECO:0000259" key="2">
    <source>
        <dbReference type="Pfam" id="PF00931"/>
    </source>
</evidence>
<comment type="caution">
    <text evidence="4">The sequence shown here is derived from an EMBL/GenBank/DDBJ whole genome shotgun (WGS) entry which is preliminary data.</text>
</comment>
<dbReference type="InterPro" id="IPR000845">
    <property type="entry name" value="Nucleoside_phosphorylase_d"/>
</dbReference>
<keyword evidence="1" id="KW-0802">TPR repeat</keyword>
<dbReference type="SUPFAM" id="SSF52540">
    <property type="entry name" value="P-loop containing nucleoside triphosphate hydrolases"/>
    <property type="match status" value="1"/>
</dbReference>
<dbReference type="Pfam" id="PF13424">
    <property type="entry name" value="TPR_12"/>
    <property type="match status" value="4"/>
</dbReference>
<evidence type="ECO:0000256" key="1">
    <source>
        <dbReference type="PROSITE-ProRule" id="PRU00339"/>
    </source>
</evidence>
<dbReference type="EMBL" id="JBFXLT010000029">
    <property type="protein sequence ID" value="KAL2815197.1"/>
    <property type="molecule type" value="Genomic_DNA"/>
</dbReference>
<organism evidence="4 5">
    <name type="scientific">Aspergillus granulosus</name>
    <dbReference type="NCBI Taxonomy" id="176169"/>
    <lineage>
        <taxon>Eukaryota</taxon>
        <taxon>Fungi</taxon>
        <taxon>Dikarya</taxon>
        <taxon>Ascomycota</taxon>
        <taxon>Pezizomycotina</taxon>
        <taxon>Eurotiomycetes</taxon>
        <taxon>Eurotiomycetidae</taxon>
        <taxon>Eurotiales</taxon>
        <taxon>Aspergillaceae</taxon>
        <taxon>Aspergillus</taxon>
        <taxon>Aspergillus subgen. Nidulantes</taxon>
    </lineage>
</organism>
<feature type="domain" description="NB-ARC" evidence="2">
    <location>
        <begin position="325"/>
        <end position="463"/>
    </location>
</feature>
<dbReference type="Gene3D" id="3.40.50.1580">
    <property type="entry name" value="Nucleoside phosphorylase domain"/>
    <property type="match status" value="1"/>
</dbReference>
<dbReference type="Pfam" id="PF13374">
    <property type="entry name" value="TPR_10"/>
    <property type="match status" value="1"/>
</dbReference>
<dbReference type="SUPFAM" id="SSF48452">
    <property type="entry name" value="TPR-like"/>
    <property type="match status" value="3"/>
</dbReference>
<dbReference type="PROSITE" id="PS50293">
    <property type="entry name" value="TPR_REGION"/>
    <property type="match status" value="1"/>
</dbReference>
<evidence type="ECO:0000313" key="5">
    <source>
        <dbReference type="Proteomes" id="UP001610334"/>
    </source>
</evidence>
<evidence type="ECO:0000313" key="4">
    <source>
        <dbReference type="EMBL" id="KAL2815197.1"/>
    </source>
</evidence>
<dbReference type="Gene3D" id="3.40.50.300">
    <property type="entry name" value="P-loop containing nucleotide triphosphate hydrolases"/>
    <property type="match status" value="1"/>
</dbReference>
<reference evidence="4 5" key="1">
    <citation type="submission" date="2024-07" db="EMBL/GenBank/DDBJ databases">
        <title>Section-level genome sequencing and comparative genomics of Aspergillus sections Usti and Cavernicolus.</title>
        <authorList>
            <consortium name="Lawrence Berkeley National Laboratory"/>
            <person name="Nybo J.L."/>
            <person name="Vesth T.C."/>
            <person name="Theobald S."/>
            <person name="Frisvad J.C."/>
            <person name="Larsen T.O."/>
            <person name="Kjaerboelling I."/>
            <person name="Rothschild-Mancinelli K."/>
            <person name="Lyhne E.K."/>
            <person name="Kogle M.E."/>
            <person name="Barry K."/>
            <person name="Clum A."/>
            <person name="Na H."/>
            <person name="Ledsgaard L."/>
            <person name="Lin J."/>
            <person name="Lipzen A."/>
            <person name="Kuo A."/>
            <person name="Riley R."/>
            <person name="Mondo S."/>
            <person name="Labutti K."/>
            <person name="Haridas S."/>
            <person name="Pangalinan J."/>
            <person name="Salamov A.A."/>
            <person name="Simmons B.A."/>
            <person name="Magnuson J.K."/>
            <person name="Chen J."/>
            <person name="Drula E."/>
            <person name="Henrissat B."/>
            <person name="Wiebenga A."/>
            <person name="Lubbers R.J."/>
            <person name="Gomes A.C."/>
            <person name="Makela M.R."/>
            <person name="Stajich J."/>
            <person name="Grigoriev I.V."/>
            <person name="Mortensen U.H."/>
            <person name="De Vries R.P."/>
            <person name="Baker S.E."/>
            <person name="Andersen M.R."/>
        </authorList>
    </citation>
    <scope>NUCLEOTIDE SEQUENCE [LARGE SCALE GENOMIC DNA]</scope>
    <source>
        <strain evidence="4 5">CBS 588.65</strain>
    </source>
</reference>
<evidence type="ECO:0008006" key="6">
    <source>
        <dbReference type="Google" id="ProtNLM"/>
    </source>
</evidence>
<feature type="domain" description="Nucleoside phosphorylase" evidence="3">
    <location>
        <begin position="10"/>
        <end position="280"/>
    </location>
</feature>
<proteinExistence type="predicted"/>
<gene>
    <name evidence="4" type="ORF">BJX63DRAFT_431016</name>
</gene>
<dbReference type="InterPro" id="IPR011990">
    <property type="entry name" value="TPR-like_helical_dom_sf"/>
</dbReference>
<name>A0ABR4HI91_9EURO</name>
<dbReference type="Pfam" id="PF01048">
    <property type="entry name" value="PNP_UDP_1"/>
    <property type="match status" value="1"/>
</dbReference>
<dbReference type="PANTHER" id="PTHR46082">
    <property type="entry name" value="ATP/GTP-BINDING PROTEIN-RELATED"/>
    <property type="match status" value="1"/>
</dbReference>
<dbReference type="InterPro" id="IPR019734">
    <property type="entry name" value="TPR_rpt"/>
</dbReference>
<feature type="repeat" description="TPR" evidence="1">
    <location>
        <begin position="1129"/>
        <end position="1162"/>
    </location>
</feature>
<dbReference type="InterPro" id="IPR027417">
    <property type="entry name" value="P-loop_NTPase"/>
</dbReference>
<accession>A0ABR4HI91</accession>
<dbReference type="InterPro" id="IPR053137">
    <property type="entry name" value="NLR-like"/>
</dbReference>
<evidence type="ECO:0000259" key="3">
    <source>
        <dbReference type="Pfam" id="PF01048"/>
    </source>
</evidence>
<dbReference type="InterPro" id="IPR002182">
    <property type="entry name" value="NB-ARC"/>
</dbReference>
<dbReference type="Gene3D" id="1.25.40.10">
    <property type="entry name" value="Tetratricopeptide repeat domain"/>
    <property type="match status" value="3"/>
</dbReference>
<dbReference type="Pfam" id="PF00931">
    <property type="entry name" value="NB-ARC"/>
    <property type="match status" value="1"/>
</dbReference>
<dbReference type="PANTHER" id="PTHR46082:SF11">
    <property type="entry name" value="AAA+ ATPASE DOMAIN-CONTAINING PROTEIN-RELATED"/>
    <property type="match status" value="1"/>
</dbReference>